<name>A0A3B0PJL9_MYCGL</name>
<gene>
    <name evidence="6" type="primary">rpS7_1</name>
    <name evidence="6" type="ORF">NCTC10115_01178</name>
</gene>
<dbReference type="SUPFAM" id="SSF47973">
    <property type="entry name" value="Ribosomal protein S7"/>
    <property type="match status" value="1"/>
</dbReference>
<keyword evidence="2 6" id="KW-0689">Ribosomal protein</keyword>
<reference evidence="7" key="1">
    <citation type="submission" date="2018-06" db="EMBL/GenBank/DDBJ databases">
        <authorList>
            <consortium name="Pathogen Informatics"/>
        </authorList>
    </citation>
    <scope>NUCLEOTIDE SEQUENCE [LARGE SCALE GENOMIC DNA]</scope>
    <source>
        <strain evidence="7">NCTC10115</strain>
    </source>
</reference>
<dbReference type="InterPro" id="IPR036823">
    <property type="entry name" value="Ribosomal_uS7_dom_sf"/>
</dbReference>
<keyword evidence="3" id="KW-0687">Ribonucleoprotein</keyword>
<accession>A0A3B0PJL9</accession>
<sequence length="41" mass="4589">MLDKIANEIIDASNNTGASVKKREDTHKMAEANKAFAHMRM</sequence>
<comment type="similarity">
    <text evidence="1">Belongs to the universal ribosomal protein uS7 family.</text>
</comment>
<dbReference type="Gene3D" id="1.10.455.10">
    <property type="entry name" value="Ribosomal protein S7 domain"/>
    <property type="match status" value="1"/>
</dbReference>
<evidence type="ECO:0000256" key="2">
    <source>
        <dbReference type="ARBA" id="ARBA00022980"/>
    </source>
</evidence>
<dbReference type="GO" id="GO:0005840">
    <property type="term" value="C:ribosome"/>
    <property type="evidence" value="ECO:0007669"/>
    <property type="project" value="UniProtKB-KW"/>
</dbReference>
<organism evidence="6 7">
    <name type="scientific">Mycoplasmoides gallisepticum</name>
    <name type="common">Mycoplasma gallisepticum</name>
    <dbReference type="NCBI Taxonomy" id="2096"/>
    <lineage>
        <taxon>Bacteria</taxon>
        <taxon>Bacillati</taxon>
        <taxon>Mycoplasmatota</taxon>
        <taxon>Mycoplasmoidales</taxon>
        <taxon>Mycoplasmoidaceae</taxon>
        <taxon>Mycoplasmoides</taxon>
    </lineage>
</organism>
<dbReference type="Proteomes" id="UP000260136">
    <property type="component" value="Chromosome"/>
</dbReference>
<dbReference type="InterPro" id="IPR023798">
    <property type="entry name" value="Ribosomal_uS7_dom"/>
</dbReference>
<dbReference type="Pfam" id="PF00177">
    <property type="entry name" value="Ribosomal_S7"/>
    <property type="match status" value="1"/>
</dbReference>
<evidence type="ECO:0000256" key="3">
    <source>
        <dbReference type="ARBA" id="ARBA00023274"/>
    </source>
</evidence>
<feature type="domain" description="Small ribosomal subunit protein uS7" evidence="5">
    <location>
        <begin position="1"/>
        <end position="34"/>
    </location>
</feature>
<proteinExistence type="inferred from homology"/>
<evidence type="ECO:0000256" key="1">
    <source>
        <dbReference type="ARBA" id="ARBA00007151"/>
    </source>
</evidence>
<evidence type="ECO:0000313" key="6">
    <source>
        <dbReference type="EMBL" id="SYV94995.1"/>
    </source>
</evidence>
<dbReference type="EMBL" id="LS991952">
    <property type="protein sequence ID" value="SYV94995.1"/>
    <property type="molecule type" value="Genomic_DNA"/>
</dbReference>
<protein>
    <recommendedName>
        <fullName evidence="4">30S ribosomal protein S7</fullName>
    </recommendedName>
</protein>
<evidence type="ECO:0000256" key="4">
    <source>
        <dbReference type="ARBA" id="ARBA00035524"/>
    </source>
</evidence>
<evidence type="ECO:0000259" key="5">
    <source>
        <dbReference type="Pfam" id="PF00177"/>
    </source>
</evidence>
<dbReference type="GO" id="GO:1990904">
    <property type="term" value="C:ribonucleoprotein complex"/>
    <property type="evidence" value="ECO:0007669"/>
    <property type="project" value="UniProtKB-KW"/>
</dbReference>
<evidence type="ECO:0000313" key="7">
    <source>
        <dbReference type="Proteomes" id="UP000260136"/>
    </source>
</evidence>
<dbReference type="AlphaFoldDB" id="A0A3B0PJL9"/>